<dbReference type="PANTHER" id="PTHR22706">
    <property type="entry name" value="ASSEMBLY FACTOR FOR SPINDLE MICROTUBULES"/>
    <property type="match status" value="1"/>
</dbReference>
<dbReference type="SUPFAM" id="SSF52540">
    <property type="entry name" value="P-loop containing nucleoside triphosphate hydrolases"/>
    <property type="match status" value="2"/>
</dbReference>
<evidence type="ECO:0000256" key="4">
    <source>
        <dbReference type="ARBA" id="ARBA00022860"/>
    </source>
</evidence>
<evidence type="ECO:0000256" key="2">
    <source>
        <dbReference type="ARBA" id="ARBA00022490"/>
    </source>
</evidence>
<dbReference type="SUPFAM" id="SSF48371">
    <property type="entry name" value="ARM repeat"/>
    <property type="match status" value="1"/>
</dbReference>
<accession>A0A2P6U4F4</accession>
<keyword evidence="7" id="KW-1185">Reference proteome</keyword>
<dbReference type="OrthoDB" id="2148418at2759"/>
<dbReference type="SMART" id="SM00015">
    <property type="entry name" value="IQ"/>
    <property type="match status" value="19"/>
</dbReference>
<dbReference type="SUPFAM" id="SSF47576">
    <property type="entry name" value="Calponin-homology domain, CH-domain"/>
    <property type="match status" value="1"/>
</dbReference>
<feature type="domain" description="Calponin-homology (CH)" evidence="5">
    <location>
        <begin position="610"/>
        <end position="738"/>
    </location>
</feature>
<proteinExistence type="predicted"/>
<dbReference type="Pfam" id="PF00307">
    <property type="entry name" value="CH"/>
    <property type="match status" value="1"/>
</dbReference>
<dbReference type="InterPro" id="IPR000048">
    <property type="entry name" value="IQ_motif_EF-hand-BS"/>
</dbReference>
<evidence type="ECO:0000256" key="3">
    <source>
        <dbReference type="ARBA" id="ARBA00022737"/>
    </source>
</evidence>
<dbReference type="InterPro" id="IPR051185">
    <property type="entry name" value="ASPM"/>
</dbReference>
<keyword evidence="3" id="KW-0677">Repeat</keyword>
<dbReference type="Gene3D" id="1.20.5.190">
    <property type="match status" value="7"/>
</dbReference>
<dbReference type="GO" id="GO:0000922">
    <property type="term" value="C:spindle pole"/>
    <property type="evidence" value="ECO:0007669"/>
    <property type="project" value="TreeGrafter"/>
</dbReference>
<dbReference type="PROSITE" id="PS50021">
    <property type="entry name" value="CH"/>
    <property type="match status" value="2"/>
</dbReference>
<sequence length="1547" mass="172105">MAAQSWAEWLSGLVSGLWPRLPPEPGSREALLEQTRLGALLDKELRKPVGQRDEELVHELRLETRKLALKNAQAARVKYKYRATGWDLDTRQCCAAAQWAKQRIAASYRAQAAFYEQVVQQREEDLAAAEARRMEVVAAQPTLRLELPEALQQAPARLDMCSECSQNVQQMELAGRSPAMDSAPGGGAARAPLASLANLPLQPASAGKARPAPQDFTQYHTGWMDKQEAAFQAWLNTVLAPAPVEADGGSEGGGATGHRGLASRRLTARLRGLLWQLYSQDQELVSVMLKVEQRIDGGQLKLRDEESLMKNVKEAANARAVLASYHPLWLRLGVEVVVGKAVAANDGPVSVAELATFVREHFFKDPQLARQHPGSGKAYWVALARLVLKRFLLLAALLDRAAQLPALQPTAPLLFRRDSKLKTSVQVLTEFVLPRLAGEGDVVRTLGRLGYKLSYVQNPRRELDFAVSNMATDLRDGLRLCKLAELLTNQHGFFDGTRFPSDRRPVRVANMQLALDALARAGLPLQGAPRSAARGGGQAPLAAGDLVDGDREMTLCLLWRLIQHFQLPQLISLAAIRAEVELVQAKAPAAPGCIDLLPSSVSEAAAEAYSPHAAALLSWVQAVCAHYDLPVRTFGACFGDGSAFCLLIHHYLGHSYIALKDVYRSVQPVEAAEKSAGWAGGVSREQLEGARRNFTLVQGVVQSLGGIPAMVSAEDFVEHGYDEKGCILFTAFLCQRLLEISKEERAALVIQRQWRNRQQHKPGTAREHLHRWIAAASVVQRAARAWLLRRGLERFAERRRRGVAAVVRLQARWRAREPYRQYQALRQAAITVQAAYRGKLARRAVFHTLVVPRMLEAGLRRKRQIEASRYHGRLERAATLAQALWRGRVQRRTFLQQRSAAVAIQAAMRGWQQQRRYQQQRAAAVAIQCGWRRHRAMRFLAQTKAAVVLQKHYRSFAVRKQLAQQAAAATAIQAAWRRWHARHRFLQQRAAAVAVQTAWRAHQARLLLQQHKAARSIQAAWRGHAVRQQVAQQEQAAVRIQSAWRRFAARRAFLQQRQAAVCIQAAVRRHIAQARFQQQRAAALRIQAAFRGFAVRHLLQRNQAATAIQSHVRGFLVRRRLERDRAAAVTIQRAVRAQQERRRQAAVAAVKQQMAEMAALMREYQRRTASALRIQAAYRGHKGRCEYRRLLATREELRRQQAEREAAALAVIAPWAETFKARTWFLQARRAAPVLQAWWRREFARRREAAVAIQAVARGWLVRRHLQRSRAAAVCLQTAWRSWHVRETHPRRKQMADIRARLAAATINAANAPHRTLGARTHAFLDALLANKHPTSATAALNGLALCTEAVLACSDIVVAGGGLPVLLSIAKAPGRGKEAAEALRATLACLANICRSRQHGDTVFAAEGLLPALGDHLQQQRDKEEVFMAVVALWQRLVCGQPARALALARQPEVLSKLEGVARLLSLKLDGDRKYLTKLEQQKGSDVSARQATKALLAGQRQLRALRAVLAATGASREAGADGSAAEEELRLGKNTLVRAVLREHK</sequence>
<evidence type="ECO:0000259" key="5">
    <source>
        <dbReference type="PROSITE" id="PS50021"/>
    </source>
</evidence>
<keyword evidence="4" id="KW-0112">Calmodulin-binding</keyword>
<organism evidence="6 7">
    <name type="scientific">Chlorella sorokiniana</name>
    <name type="common">Freshwater green alga</name>
    <dbReference type="NCBI Taxonomy" id="3076"/>
    <lineage>
        <taxon>Eukaryota</taxon>
        <taxon>Viridiplantae</taxon>
        <taxon>Chlorophyta</taxon>
        <taxon>core chlorophytes</taxon>
        <taxon>Trebouxiophyceae</taxon>
        <taxon>Chlorellales</taxon>
        <taxon>Chlorellaceae</taxon>
        <taxon>Chlorella clade</taxon>
        <taxon>Chlorella</taxon>
    </lineage>
</organism>
<dbReference type="InterPro" id="IPR036872">
    <property type="entry name" value="CH_dom_sf"/>
</dbReference>
<dbReference type="Pfam" id="PF00612">
    <property type="entry name" value="IQ"/>
    <property type="match status" value="12"/>
</dbReference>
<dbReference type="InterPro" id="IPR027417">
    <property type="entry name" value="P-loop_NTPase"/>
</dbReference>
<name>A0A2P6U4F4_CHLSO</name>
<keyword evidence="2" id="KW-0963">Cytoplasm</keyword>
<dbReference type="Gene3D" id="1.10.418.10">
    <property type="entry name" value="Calponin-like domain"/>
    <property type="match status" value="2"/>
</dbReference>
<dbReference type="CDD" id="cd23767">
    <property type="entry name" value="IQCD"/>
    <property type="match status" value="2"/>
</dbReference>
<dbReference type="Proteomes" id="UP000239899">
    <property type="component" value="Unassembled WGS sequence"/>
</dbReference>
<dbReference type="STRING" id="3076.A0A2P6U4F4"/>
<dbReference type="PROSITE" id="PS50096">
    <property type="entry name" value="IQ"/>
    <property type="match status" value="14"/>
</dbReference>
<evidence type="ECO:0000313" key="7">
    <source>
        <dbReference type="Proteomes" id="UP000239899"/>
    </source>
</evidence>
<dbReference type="GO" id="GO:0007051">
    <property type="term" value="P:spindle organization"/>
    <property type="evidence" value="ECO:0007669"/>
    <property type="project" value="TreeGrafter"/>
</dbReference>
<dbReference type="GO" id="GO:0051295">
    <property type="term" value="P:establishment of meiotic spindle localization"/>
    <property type="evidence" value="ECO:0007669"/>
    <property type="project" value="TreeGrafter"/>
</dbReference>
<comment type="subcellular location">
    <subcellularLocation>
        <location evidence="1">Cytoplasm</location>
    </subcellularLocation>
</comment>
<dbReference type="InterPro" id="IPR001715">
    <property type="entry name" value="CH_dom"/>
</dbReference>
<evidence type="ECO:0000256" key="1">
    <source>
        <dbReference type="ARBA" id="ARBA00004496"/>
    </source>
</evidence>
<dbReference type="EMBL" id="LHPG02000001">
    <property type="protein sequence ID" value="PRW61192.1"/>
    <property type="molecule type" value="Genomic_DNA"/>
</dbReference>
<evidence type="ECO:0000313" key="6">
    <source>
        <dbReference type="EMBL" id="PRW61192.1"/>
    </source>
</evidence>
<dbReference type="GO" id="GO:0005516">
    <property type="term" value="F:calmodulin binding"/>
    <property type="evidence" value="ECO:0007669"/>
    <property type="project" value="UniProtKB-KW"/>
</dbReference>
<dbReference type="PANTHER" id="PTHR22706:SF1">
    <property type="entry name" value="ASSEMBLY FACTOR FOR SPINDLE MICROTUBULES"/>
    <property type="match status" value="1"/>
</dbReference>
<feature type="domain" description="Calponin-homology (CH)" evidence="5">
    <location>
        <begin position="422"/>
        <end position="566"/>
    </location>
</feature>
<dbReference type="Gene3D" id="1.25.10.10">
    <property type="entry name" value="Leucine-rich Repeat Variant"/>
    <property type="match status" value="1"/>
</dbReference>
<dbReference type="GO" id="GO:0000278">
    <property type="term" value="P:mitotic cell cycle"/>
    <property type="evidence" value="ECO:0007669"/>
    <property type="project" value="TreeGrafter"/>
</dbReference>
<dbReference type="InterPro" id="IPR016024">
    <property type="entry name" value="ARM-type_fold"/>
</dbReference>
<dbReference type="SMART" id="SM00033">
    <property type="entry name" value="CH"/>
    <property type="match status" value="2"/>
</dbReference>
<reference evidence="6 7" key="1">
    <citation type="journal article" date="2018" name="Plant J.">
        <title>Genome sequences of Chlorella sorokiniana UTEX 1602 and Micractinium conductrix SAG 241.80: implications to maltose excretion by a green alga.</title>
        <authorList>
            <person name="Arriola M.B."/>
            <person name="Velmurugan N."/>
            <person name="Zhang Y."/>
            <person name="Plunkett M.H."/>
            <person name="Hondzo H."/>
            <person name="Barney B.M."/>
        </authorList>
    </citation>
    <scope>NUCLEOTIDE SEQUENCE [LARGE SCALE GENOMIC DNA]</scope>
    <source>
        <strain evidence="7">UTEX 1602</strain>
    </source>
</reference>
<dbReference type="GO" id="GO:0005737">
    <property type="term" value="C:cytoplasm"/>
    <property type="evidence" value="ECO:0007669"/>
    <property type="project" value="UniProtKB-SubCell"/>
</dbReference>
<gene>
    <name evidence="6" type="ORF">C2E21_0171</name>
</gene>
<dbReference type="CDD" id="cd21224">
    <property type="entry name" value="CH_ASPM_rpt2"/>
    <property type="match status" value="1"/>
</dbReference>
<protein>
    <submittedName>
        <fullName evidence="6">Abnormal spindle-like microcephaly-associated</fullName>
    </submittedName>
</protein>
<dbReference type="CDD" id="cd21223">
    <property type="entry name" value="CH_ASPM_rpt1"/>
    <property type="match status" value="1"/>
</dbReference>
<comment type="caution">
    <text evidence="6">The sequence shown here is derived from an EMBL/GenBank/DDBJ whole genome shotgun (WGS) entry which is preliminary data.</text>
</comment>
<dbReference type="InterPro" id="IPR011989">
    <property type="entry name" value="ARM-like"/>
</dbReference>